<evidence type="ECO:0000313" key="17">
    <source>
        <dbReference type="Proteomes" id="UP000318571"/>
    </source>
</evidence>
<evidence type="ECO:0000313" key="16">
    <source>
        <dbReference type="EMBL" id="TRY79559.1"/>
    </source>
</evidence>
<keyword evidence="5 13" id="KW-0812">Transmembrane</keyword>
<keyword evidence="14" id="KW-0732">Signal</keyword>
<feature type="non-terminal residue" evidence="16">
    <location>
        <position position="169"/>
    </location>
</feature>
<keyword evidence="12" id="KW-0407">Ion channel</keyword>
<keyword evidence="4" id="KW-0633">Potassium transport</keyword>
<dbReference type="PRINTS" id="PR00169">
    <property type="entry name" value="KCHANNEL"/>
</dbReference>
<dbReference type="Gene3D" id="1.10.287.70">
    <property type="match status" value="1"/>
</dbReference>
<feature type="domain" description="Ion transport" evidence="15">
    <location>
        <begin position="1"/>
        <end position="159"/>
    </location>
</feature>
<evidence type="ECO:0000256" key="7">
    <source>
        <dbReference type="ARBA" id="ARBA00022882"/>
    </source>
</evidence>
<dbReference type="InterPro" id="IPR003968">
    <property type="entry name" value="K_chnl_volt-dep_Kv"/>
</dbReference>
<feature type="signal peptide" evidence="14">
    <location>
        <begin position="1"/>
        <end position="19"/>
    </location>
</feature>
<keyword evidence="2" id="KW-0813">Transport</keyword>
<dbReference type="InterPro" id="IPR028325">
    <property type="entry name" value="VG_K_chnl"/>
</dbReference>
<dbReference type="GO" id="GO:0008076">
    <property type="term" value="C:voltage-gated potassium channel complex"/>
    <property type="evidence" value="ECO:0007669"/>
    <property type="project" value="InterPro"/>
</dbReference>
<dbReference type="PANTHER" id="PTHR11537:SF254">
    <property type="entry name" value="POTASSIUM VOLTAGE-GATED CHANNEL PROTEIN SHAB"/>
    <property type="match status" value="1"/>
</dbReference>
<evidence type="ECO:0000256" key="9">
    <source>
        <dbReference type="ARBA" id="ARBA00022989"/>
    </source>
</evidence>
<evidence type="ECO:0000256" key="2">
    <source>
        <dbReference type="ARBA" id="ARBA00022448"/>
    </source>
</evidence>
<evidence type="ECO:0000256" key="12">
    <source>
        <dbReference type="ARBA" id="ARBA00023303"/>
    </source>
</evidence>
<organism evidence="16 17">
    <name type="scientific">Tigriopus californicus</name>
    <name type="common">Marine copepod</name>
    <dbReference type="NCBI Taxonomy" id="6832"/>
    <lineage>
        <taxon>Eukaryota</taxon>
        <taxon>Metazoa</taxon>
        <taxon>Ecdysozoa</taxon>
        <taxon>Arthropoda</taxon>
        <taxon>Crustacea</taxon>
        <taxon>Multicrustacea</taxon>
        <taxon>Hexanauplia</taxon>
        <taxon>Copepoda</taxon>
        <taxon>Harpacticoida</taxon>
        <taxon>Harpacticidae</taxon>
        <taxon>Tigriopus</taxon>
    </lineage>
</organism>
<dbReference type="AlphaFoldDB" id="A0A553PPG5"/>
<name>A0A553PPG5_TIGCA</name>
<keyword evidence="3" id="KW-1003">Cell membrane</keyword>
<dbReference type="OMA" id="ETICVSW"/>
<proteinExistence type="predicted"/>
<dbReference type="Proteomes" id="UP000318571">
    <property type="component" value="Chromosome 6"/>
</dbReference>
<sequence length="169" mass="18966">MNLVDLFAIIPFFLDLVIGGLQDFEIMGKAGKIVRLVRVMRIMRIFKLVRHFAGLQSLIYTLNQAYKELGLLMLLVGVAVLTFSSLVYFAEKDNPLGPWSFLDSFWWGLMTLTTVGYGDLSPSTFPGKLIGGLCALGGIFILTLPIPIVVNSFASYYKNRLWRNEVAHK</sequence>
<evidence type="ECO:0000256" key="4">
    <source>
        <dbReference type="ARBA" id="ARBA00022538"/>
    </source>
</evidence>
<keyword evidence="10" id="KW-0406">Ion transport</keyword>
<dbReference type="GO" id="GO:0001508">
    <property type="term" value="P:action potential"/>
    <property type="evidence" value="ECO:0007669"/>
    <property type="project" value="TreeGrafter"/>
</dbReference>
<dbReference type="GO" id="GO:0005251">
    <property type="term" value="F:delayed rectifier potassium channel activity"/>
    <property type="evidence" value="ECO:0007669"/>
    <property type="project" value="TreeGrafter"/>
</dbReference>
<feature type="chain" id="PRO_5022148441" description="Ion transport domain-containing protein" evidence="14">
    <location>
        <begin position="20"/>
        <end position="169"/>
    </location>
</feature>
<evidence type="ECO:0000256" key="3">
    <source>
        <dbReference type="ARBA" id="ARBA00022475"/>
    </source>
</evidence>
<dbReference type="SUPFAM" id="SSF81324">
    <property type="entry name" value="Voltage-gated potassium channels"/>
    <property type="match status" value="1"/>
</dbReference>
<evidence type="ECO:0000256" key="6">
    <source>
        <dbReference type="ARBA" id="ARBA00022826"/>
    </source>
</evidence>
<evidence type="ECO:0000256" key="1">
    <source>
        <dbReference type="ARBA" id="ARBA00004651"/>
    </source>
</evidence>
<dbReference type="InterPro" id="IPR005821">
    <property type="entry name" value="Ion_trans_dom"/>
</dbReference>
<keyword evidence="7" id="KW-0851">Voltage-gated channel</keyword>
<keyword evidence="8" id="KW-0630">Potassium</keyword>
<evidence type="ECO:0000256" key="14">
    <source>
        <dbReference type="SAM" id="SignalP"/>
    </source>
</evidence>
<evidence type="ECO:0000256" key="10">
    <source>
        <dbReference type="ARBA" id="ARBA00023065"/>
    </source>
</evidence>
<evidence type="ECO:0000256" key="13">
    <source>
        <dbReference type="SAM" id="Phobius"/>
    </source>
</evidence>
<keyword evidence="17" id="KW-1185">Reference proteome</keyword>
<protein>
    <recommendedName>
        <fullName evidence="15">Ion transport domain-containing protein</fullName>
    </recommendedName>
</protein>
<dbReference type="Gene3D" id="1.10.287.930">
    <property type="entry name" value="Mammalian shaker kv1.2 potassium channel- beta subunit complex"/>
    <property type="match status" value="1"/>
</dbReference>
<evidence type="ECO:0000256" key="5">
    <source>
        <dbReference type="ARBA" id="ARBA00022692"/>
    </source>
</evidence>
<dbReference type="PRINTS" id="PR01491">
    <property type="entry name" value="KVCHANNEL"/>
</dbReference>
<comment type="caution">
    <text evidence="16">The sequence shown here is derived from an EMBL/GenBank/DDBJ whole genome shotgun (WGS) entry which is preliminary data.</text>
</comment>
<keyword evidence="9 13" id="KW-1133">Transmembrane helix</keyword>
<dbReference type="STRING" id="6832.A0A553PPG5"/>
<keyword evidence="6" id="KW-0631">Potassium channel</keyword>
<evidence type="ECO:0000259" key="15">
    <source>
        <dbReference type="Pfam" id="PF00520"/>
    </source>
</evidence>
<comment type="subcellular location">
    <subcellularLocation>
        <location evidence="1">Cell membrane</location>
        <topology evidence="1">Multi-pass membrane protein</topology>
    </subcellularLocation>
</comment>
<feature type="transmembrane region" description="Helical" evidence="13">
    <location>
        <begin position="129"/>
        <end position="154"/>
    </location>
</feature>
<dbReference type="FunFam" id="1.10.287.70:FF:000005">
    <property type="entry name" value="potassium voltage-gated channel subfamily G member 1"/>
    <property type="match status" value="1"/>
</dbReference>
<feature type="transmembrane region" description="Helical" evidence="13">
    <location>
        <begin position="69"/>
        <end position="89"/>
    </location>
</feature>
<reference evidence="16 17" key="1">
    <citation type="journal article" date="2018" name="Nat. Ecol. Evol.">
        <title>Genomic signatures of mitonuclear coevolution across populations of Tigriopus californicus.</title>
        <authorList>
            <person name="Barreto F.S."/>
            <person name="Watson E.T."/>
            <person name="Lima T.G."/>
            <person name="Willett C.S."/>
            <person name="Edmands S."/>
            <person name="Li W."/>
            <person name="Burton R.S."/>
        </authorList>
    </citation>
    <scope>NUCLEOTIDE SEQUENCE [LARGE SCALE GENOMIC DNA]</scope>
    <source>
        <strain evidence="16 17">San Diego</strain>
    </source>
</reference>
<dbReference type="Pfam" id="PF00520">
    <property type="entry name" value="Ion_trans"/>
    <property type="match status" value="1"/>
</dbReference>
<gene>
    <name evidence="16" type="ORF">TCAL_13753</name>
</gene>
<dbReference type="EMBL" id="VCGU01000002">
    <property type="protein sequence ID" value="TRY79559.1"/>
    <property type="molecule type" value="Genomic_DNA"/>
</dbReference>
<keyword evidence="11 13" id="KW-0472">Membrane</keyword>
<evidence type="ECO:0000256" key="8">
    <source>
        <dbReference type="ARBA" id="ARBA00022958"/>
    </source>
</evidence>
<dbReference type="PANTHER" id="PTHR11537">
    <property type="entry name" value="VOLTAGE-GATED POTASSIUM CHANNEL"/>
    <property type="match status" value="1"/>
</dbReference>
<accession>A0A553PPG5</accession>
<evidence type="ECO:0000256" key="11">
    <source>
        <dbReference type="ARBA" id="ARBA00023136"/>
    </source>
</evidence>